<evidence type="ECO:0000313" key="7">
    <source>
        <dbReference type="EMBL" id="GAM01523.1"/>
    </source>
</evidence>
<evidence type="ECO:0000256" key="3">
    <source>
        <dbReference type="ARBA" id="ARBA00022576"/>
    </source>
</evidence>
<keyword evidence="3 7" id="KW-0032">Aminotransferase</keyword>
<dbReference type="InterPro" id="IPR015424">
    <property type="entry name" value="PyrdxlP-dep_Trfase"/>
</dbReference>
<proteinExistence type="inferred from homology"/>
<dbReference type="PROSITE" id="PS00600">
    <property type="entry name" value="AA_TRANSFER_CLASS_3"/>
    <property type="match status" value="1"/>
</dbReference>
<dbReference type="InterPro" id="IPR015422">
    <property type="entry name" value="PyrdxlP-dep_Trfase_small"/>
</dbReference>
<dbReference type="Gene3D" id="3.40.640.10">
    <property type="entry name" value="Type I PLP-dependent aspartate aminotransferase-like (Major domain)"/>
    <property type="match status" value="1"/>
</dbReference>
<dbReference type="CDD" id="cd00610">
    <property type="entry name" value="OAT_like"/>
    <property type="match status" value="1"/>
</dbReference>
<sequence length="457" mass="48234">MLSNSLIEADRRHLIHPVTAWRGHEARGATVLTQGQGMYLTDSDGNRLLDAFAGLWCVNIGYGHDSVVEAAAEQMRRLPYATGYFSYASEPAIRLAERLATLAPQGLERVYFTQGGSDSVDSALRFIVHYWNARGRPTKKHVIALDTGYHGSSSNGAGITGLAAFHRLFDLPHHWQHHIPAPYPYRHAAGADPQAVIDASVAALKDKVAELGADHVAAFFAEPVQGSAGVIVPPKGWLAAMRAACTELGILLVVDEVITGFGRTGPMFACEHEGVSPDLMTLAKGLTAGYVPMGAVLMSADIYAGIADGPDNHLPVGHGATYSGHPVSAAVAMAVLDLYEGGILANGIARTPQLAAGLAAIADHPLVGDVRQAGMLAGIELVADKAAKTRFDPALGLPDRLSRAGHANGIIFRAFADGTIGLAPAISCGEEDMATLLARLTRTLDDVIEQLEVRSIL</sequence>
<dbReference type="eggNOG" id="COG0161">
    <property type="taxonomic scope" value="Bacteria"/>
</dbReference>
<dbReference type="PANTHER" id="PTHR43094:SF1">
    <property type="entry name" value="AMINOTRANSFERASE CLASS-III"/>
    <property type="match status" value="1"/>
</dbReference>
<evidence type="ECO:0000256" key="2">
    <source>
        <dbReference type="ARBA" id="ARBA00008954"/>
    </source>
</evidence>
<dbReference type="AlphaFoldDB" id="A0A0A1W866"/>
<keyword evidence="4 7" id="KW-0808">Transferase</keyword>
<evidence type="ECO:0000256" key="1">
    <source>
        <dbReference type="ARBA" id="ARBA00001933"/>
    </source>
</evidence>
<dbReference type="NCBIfam" id="NF004625">
    <property type="entry name" value="PRK05965.1"/>
    <property type="match status" value="1"/>
</dbReference>
<accession>A0A0A1W866</accession>
<evidence type="ECO:0000256" key="5">
    <source>
        <dbReference type="ARBA" id="ARBA00022898"/>
    </source>
</evidence>
<comment type="caution">
    <text evidence="7">The sequence shown here is derived from an EMBL/GenBank/DDBJ whole genome shotgun (WGS) entry which is preliminary data.</text>
</comment>
<keyword evidence="7" id="KW-0670">Pyruvate</keyword>
<keyword evidence="5 6" id="KW-0663">Pyridoxal phosphate</keyword>
<gene>
    <name evidence="7" type="primary">spuC</name>
    <name evidence="7" type="ORF">SP5_064_00560</name>
</gene>
<dbReference type="FunFam" id="3.40.640.10:FF:000014">
    <property type="entry name" value="Adenosylmethionine-8-amino-7-oxononanoate aminotransferase, probable"/>
    <property type="match status" value="1"/>
</dbReference>
<evidence type="ECO:0000256" key="6">
    <source>
        <dbReference type="RuleBase" id="RU003560"/>
    </source>
</evidence>
<reference evidence="7 8" key="1">
    <citation type="submission" date="2014-11" db="EMBL/GenBank/DDBJ databases">
        <title>Whole genome shotgun sequence of Sphingomonas parapaucimobilis NBRC 15100.</title>
        <authorList>
            <person name="Katano-Makiyama Y."/>
            <person name="Hosoyama A."/>
            <person name="Hashimoto M."/>
            <person name="Hosoyama Y."/>
            <person name="Noguchi M."/>
            <person name="Numata M."/>
            <person name="Tsuchikane K."/>
            <person name="Hirakata S."/>
            <person name="Uohara A."/>
            <person name="Shimodaira J."/>
            <person name="Ohji S."/>
            <person name="Ichikawa N."/>
            <person name="Kimura A."/>
            <person name="Yamazoe A."/>
            <person name="Fujita N."/>
        </authorList>
    </citation>
    <scope>NUCLEOTIDE SEQUENCE [LARGE SCALE GENOMIC DNA]</scope>
    <source>
        <strain evidence="7 8">NBRC 15100</strain>
    </source>
</reference>
<comment type="similarity">
    <text evidence="2 6">Belongs to the class-III pyridoxal-phosphate-dependent aminotransferase family.</text>
</comment>
<protein>
    <submittedName>
        <fullName evidence="7">Putrescine--pyruvate aminotransferase</fullName>
    </submittedName>
</protein>
<organism evidence="7 8">
    <name type="scientific">Sphingomonas parapaucimobilis NBRC 15100</name>
    <dbReference type="NCBI Taxonomy" id="1219049"/>
    <lineage>
        <taxon>Bacteria</taxon>
        <taxon>Pseudomonadati</taxon>
        <taxon>Pseudomonadota</taxon>
        <taxon>Alphaproteobacteria</taxon>
        <taxon>Sphingomonadales</taxon>
        <taxon>Sphingomonadaceae</taxon>
        <taxon>Sphingomonas</taxon>
    </lineage>
</organism>
<dbReference type="Gene3D" id="3.90.1150.10">
    <property type="entry name" value="Aspartate Aminotransferase, domain 1"/>
    <property type="match status" value="1"/>
</dbReference>
<dbReference type="Proteomes" id="UP000032305">
    <property type="component" value="Unassembled WGS sequence"/>
</dbReference>
<dbReference type="EMBL" id="BBPI01000064">
    <property type="protein sequence ID" value="GAM01523.1"/>
    <property type="molecule type" value="Genomic_DNA"/>
</dbReference>
<dbReference type="InterPro" id="IPR015421">
    <property type="entry name" value="PyrdxlP-dep_Trfase_major"/>
</dbReference>
<dbReference type="GO" id="GO:0005829">
    <property type="term" value="C:cytosol"/>
    <property type="evidence" value="ECO:0007669"/>
    <property type="project" value="TreeGrafter"/>
</dbReference>
<dbReference type="InterPro" id="IPR005814">
    <property type="entry name" value="Aminotrans_3"/>
</dbReference>
<comment type="cofactor">
    <cofactor evidence="1">
        <name>pyridoxal 5'-phosphate</name>
        <dbReference type="ChEBI" id="CHEBI:597326"/>
    </cofactor>
</comment>
<dbReference type="GO" id="GO:0030170">
    <property type="term" value="F:pyridoxal phosphate binding"/>
    <property type="evidence" value="ECO:0007669"/>
    <property type="project" value="InterPro"/>
</dbReference>
<dbReference type="InterPro" id="IPR049704">
    <property type="entry name" value="Aminotrans_3_PPA_site"/>
</dbReference>
<dbReference type="SUPFAM" id="SSF53383">
    <property type="entry name" value="PLP-dependent transferases"/>
    <property type="match status" value="1"/>
</dbReference>
<dbReference type="GO" id="GO:0008483">
    <property type="term" value="F:transaminase activity"/>
    <property type="evidence" value="ECO:0007669"/>
    <property type="project" value="UniProtKB-KW"/>
</dbReference>
<dbReference type="Pfam" id="PF00202">
    <property type="entry name" value="Aminotran_3"/>
    <property type="match status" value="1"/>
</dbReference>
<dbReference type="OrthoDB" id="9801834at2"/>
<name>A0A0A1W866_9SPHN</name>
<evidence type="ECO:0000256" key="4">
    <source>
        <dbReference type="ARBA" id="ARBA00022679"/>
    </source>
</evidence>
<dbReference type="RefSeq" id="WP_042488377.1">
    <property type="nucleotide sequence ID" value="NZ_BBPI01000064.1"/>
</dbReference>
<dbReference type="PANTHER" id="PTHR43094">
    <property type="entry name" value="AMINOTRANSFERASE"/>
    <property type="match status" value="1"/>
</dbReference>
<evidence type="ECO:0000313" key="8">
    <source>
        <dbReference type="Proteomes" id="UP000032305"/>
    </source>
</evidence>
<keyword evidence="8" id="KW-1185">Reference proteome</keyword>